<name>A0AAE0YSG6_9GAST</name>
<reference evidence="1" key="1">
    <citation type="journal article" date="2023" name="G3 (Bethesda)">
        <title>A reference genome for the long-term kleptoplast-retaining sea slug Elysia crispata morphotype clarki.</title>
        <authorList>
            <person name="Eastman K.E."/>
            <person name="Pendleton A.L."/>
            <person name="Shaikh M.A."/>
            <person name="Suttiyut T."/>
            <person name="Ogas R."/>
            <person name="Tomko P."/>
            <person name="Gavelis G."/>
            <person name="Widhalm J.R."/>
            <person name="Wisecaver J.H."/>
        </authorList>
    </citation>
    <scope>NUCLEOTIDE SEQUENCE</scope>
    <source>
        <strain evidence="1">ECLA1</strain>
    </source>
</reference>
<evidence type="ECO:0000313" key="2">
    <source>
        <dbReference type="Proteomes" id="UP001283361"/>
    </source>
</evidence>
<accession>A0AAE0YSG6</accession>
<evidence type="ECO:0000313" key="1">
    <source>
        <dbReference type="EMBL" id="KAK3756399.1"/>
    </source>
</evidence>
<dbReference type="Proteomes" id="UP001283361">
    <property type="component" value="Unassembled WGS sequence"/>
</dbReference>
<proteinExistence type="predicted"/>
<organism evidence="1 2">
    <name type="scientific">Elysia crispata</name>
    <name type="common">lettuce slug</name>
    <dbReference type="NCBI Taxonomy" id="231223"/>
    <lineage>
        <taxon>Eukaryota</taxon>
        <taxon>Metazoa</taxon>
        <taxon>Spiralia</taxon>
        <taxon>Lophotrochozoa</taxon>
        <taxon>Mollusca</taxon>
        <taxon>Gastropoda</taxon>
        <taxon>Heterobranchia</taxon>
        <taxon>Euthyneura</taxon>
        <taxon>Panpulmonata</taxon>
        <taxon>Sacoglossa</taxon>
        <taxon>Placobranchoidea</taxon>
        <taxon>Plakobranchidae</taxon>
        <taxon>Elysia</taxon>
    </lineage>
</organism>
<sequence>MLKSLSQPCVKHCSAGGQSILMESRCFHTLVVNTYLYGSCWSLACPFVQEKLCSVGSSHARTNRRDGSTRHKNPASIRGISMMMKMIMKGGLPGLHPIPGLPRLRHEQLGPSVGGVILAKSSARNAITLLPLDQGATFRVISETLLFDRVVCEGSAGSNS</sequence>
<dbReference type="AlphaFoldDB" id="A0AAE0YSG6"/>
<protein>
    <submittedName>
        <fullName evidence="1">Uncharacterized protein</fullName>
    </submittedName>
</protein>
<gene>
    <name evidence="1" type="ORF">RRG08_034084</name>
</gene>
<comment type="caution">
    <text evidence="1">The sequence shown here is derived from an EMBL/GenBank/DDBJ whole genome shotgun (WGS) entry which is preliminary data.</text>
</comment>
<keyword evidence="2" id="KW-1185">Reference proteome</keyword>
<dbReference type="EMBL" id="JAWDGP010005522">
    <property type="protein sequence ID" value="KAK3756399.1"/>
    <property type="molecule type" value="Genomic_DNA"/>
</dbReference>